<organism evidence="9 10">
    <name type="scientific">Blautia argi</name>
    <dbReference type="NCBI Taxonomy" id="1912897"/>
    <lineage>
        <taxon>Bacteria</taxon>
        <taxon>Bacillati</taxon>
        <taxon>Bacillota</taxon>
        <taxon>Clostridia</taxon>
        <taxon>Lachnospirales</taxon>
        <taxon>Lachnospiraceae</taxon>
        <taxon>Blautia</taxon>
    </lineage>
</organism>
<dbReference type="NCBIfam" id="NF038196">
    <property type="entry name" value="ferrodoxin_EFR1"/>
    <property type="match status" value="1"/>
</dbReference>
<gene>
    <name evidence="9" type="ORF">DQQ01_05745</name>
</gene>
<evidence type="ECO:0000313" key="9">
    <source>
        <dbReference type="EMBL" id="AWY97732.1"/>
    </source>
</evidence>
<sequence>MIIYFSATGNSRYVAERIAQATGDRTVSITACMKNQQFQFEFHESEFLGIVSPTYSWGLPEIVKEFLKKINLNKKPSYIWFIATYGTTTGQIGNFANEILQKQNIEISAYFSVKMPDTWTPTFNLSNKEHVRKINERAELQIDSVIDKIINRAIGDYMQRKVPMPIAKWFYNMEYDTMRKTSHFHVENTCVGCGLCAQKCPISAIDITNKQPVWNQEQCVMCLSCLHHCPKFAIQYGKRTKKHGQYVHFPLSVKENKV</sequence>
<evidence type="ECO:0000256" key="6">
    <source>
        <dbReference type="ARBA" id="ARBA00023004"/>
    </source>
</evidence>
<dbReference type="InterPro" id="IPR029039">
    <property type="entry name" value="Flavoprotein-like_sf"/>
</dbReference>
<keyword evidence="5" id="KW-0249">Electron transport</keyword>
<dbReference type="KEGG" id="blau:DQQ01_05745"/>
<name>A0A2Z4U9L6_9FIRM</name>
<dbReference type="InterPro" id="IPR047964">
    <property type="entry name" value="EFR1-like"/>
</dbReference>
<dbReference type="Pfam" id="PF12724">
    <property type="entry name" value="Flavodoxin_5"/>
    <property type="match status" value="1"/>
</dbReference>
<proteinExistence type="predicted"/>
<dbReference type="EMBL" id="CP030280">
    <property type="protein sequence ID" value="AWY97732.1"/>
    <property type="molecule type" value="Genomic_DNA"/>
</dbReference>
<dbReference type="Gene3D" id="3.30.70.20">
    <property type="match status" value="1"/>
</dbReference>
<reference evidence="10" key="1">
    <citation type="submission" date="2018-06" db="EMBL/GenBank/DDBJ databases">
        <title>Description of Blautia argi sp. nov., a new anaerobic isolated from dog feces.</title>
        <authorList>
            <person name="Chang Y.-H."/>
            <person name="Paek J."/>
            <person name="Shin Y."/>
        </authorList>
    </citation>
    <scope>NUCLEOTIDE SEQUENCE [LARGE SCALE GENOMIC DNA]</scope>
    <source>
        <strain evidence="10">KCTC 15426</strain>
    </source>
</reference>
<dbReference type="GO" id="GO:0046872">
    <property type="term" value="F:metal ion binding"/>
    <property type="evidence" value="ECO:0007669"/>
    <property type="project" value="UniProtKB-KW"/>
</dbReference>
<evidence type="ECO:0000256" key="7">
    <source>
        <dbReference type="ARBA" id="ARBA00023014"/>
    </source>
</evidence>
<feature type="domain" description="4Fe-4S ferredoxin-type" evidence="8">
    <location>
        <begin position="180"/>
        <end position="210"/>
    </location>
</feature>
<dbReference type="SUPFAM" id="SSF52218">
    <property type="entry name" value="Flavoproteins"/>
    <property type="match status" value="1"/>
</dbReference>
<dbReference type="InterPro" id="IPR017896">
    <property type="entry name" value="4Fe4S_Fe-S-bd"/>
</dbReference>
<dbReference type="PROSITE" id="PS00198">
    <property type="entry name" value="4FE4S_FER_1"/>
    <property type="match status" value="2"/>
</dbReference>
<dbReference type="InterPro" id="IPR026816">
    <property type="entry name" value="Flavodoxin_dom"/>
</dbReference>
<evidence type="ECO:0000256" key="4">
    <source>
        <dbReference type="ARBA" id="ARBA00022737"/>
    </source>
</evidence>
<dbReference type="RefSeq" id="WP_111919151.1">
    <property type="nucleotide sequence ID" value="NZ_CP030280.1"/>
</dbReference>
<protein>
    <submittedName>
        <fullName evidence="9">4Fe-4S ferredoxin</fullName>
    </submittedName>
</protein>
<dbReference type="Proteomes" id="UP000250003">
    <property type="component" value="Chromosome"/>
</dbReference>
<evidence type="ECO:0000259" key="8">
    <source>
        <dbReference type="PROSITE" id="PS51379"/>
    </source>
</evidence>
<keyword evidence="4" id="KW-0677">Repeat</keyword>
<dbReference type="InterPro" id="IPR017900">
    <property type="entry name" value="4Fe4S_Fe_S_CS"/>
</dbReference>
<accession>A0A2Z4U9L6</accession>
<keyword evidence="10" id="KW-1185">Reference proteome</keyword>
<evidence type="ECO:0000256" key="5">
    <source>
        <dbReference type="ARBA" id="ARBA00022982"/>
    </source>
</evidence>
<dbReference type="PANTHER" id="PTHR43687:SF6">
    <property type="entry name" value="L-ASPARTATE SEMIALDEHYDE SULFURTRANSFERASE IRON-SULFUR SUBUNIT"/>
    <property type="match status" value="1"/>
</dbReference>
<evidence type="ECO:0000313" key="10">
    <source>
        <dbReference type="Proteomes" id="UP000250003"/>
    </source>
</evidence>
<keyword evidence="7" id="KW-0411">Iron-sulfur</keyword>
<dbReference type="InterPro" id="IPR050572">
    <property type="entry name" value="Fe-S_Ferredoxin"/>
</dbReference>
<dbReference type="Gene3D" id="3.40.50.360">
    <property type="match status" value="1"/>
</dbReference>
<dbReference type="SUPFAM" id="SSF54862">
    <property type="entry name" value="4Fe-4S ferredoxins"/>
    <property type="match status" value="1"/>
</dbReference>
<evidence type="ECO:0000256" key="1">
    <source>
        <dbReference type="ARBA" id="ARBA00022448"/>
    </source>
</evidence>
<keyword evidence="3" id="KW-0479">Metal-binding</keyword>
<keyword evidence="6" id="KW-0408">Iron</keyword>
<dbReference type="PROSITE" id="PS51379">
    <property type="entry name" value="4FE4S_FER_2"/>
    <property type="match status" value="2"/>
</dbReference>
<keyword evidence="2" id="KW-0004">4Fe-4S</keyword>
<dbReference type="GO" id="GO:0051539">
    <property type="term" value="F:4 iron, 4 sulfur cluster binding"/>
    <property type="evidence" value="ECO:0007669"/>
    <property type="project" value="UniProtKB-KW"/>
</dbReference>
<feature type="domain" description="4Fe-4S ferredoxin-type" evidence="8">
    <location>
        <begin position="211"/>
        <end position="239"/>
    </location>
</feature>
<dbReference type="Pfam" id="PF13237">
    <property type="entry name" value="Fer4_10"/>
    <property type="match status" value="1"/>
</dbReference>
<dbReference type="PANTHER" id="PTHR43687">
    <property type="entry name" value="ADENYLYLSULFATE REDUCTASE, BETA SUBUNIT"/>
    <property type="match status" value="1"/>
</dbReference>
<dbReference type="AlphaFoldDB" id="A0A2Z4U9L6"/>
<evidence type="ECO:0000256" key="3">
    <source>
        <dbReference type="ARBA" id="ARBA00022723"/>
    </source>
</evidence>
<keyword evidence="1" id="KW-0813">Transport</keyword>
<dbReference type="OrthoDB" id="9813995at2"/>
<evidence type="ECO:0000256" key="2">
    <source>
        <dbReference type="ARBA" id="ARBA00022485"/>
    </source>
</evidence>